<dbReference type="Proteomes" id="UP000287361">
    <property type="component" value="Unassembled WGS sequence"/>
</dbReference>
<evidence type="ECO:0000313" key="1">
    <source>
        <dbReference type="EMBL" id="GCB29329.1"/>
    </source>
</evidence>
<name>A0A401LCR6_9FIRM</name>
<evidence type="ECO:0000313" key="2">
    <source>
        <dbReference type="Proteomes" id="UP000287361"/>
    </source>
</evidence>
<evidence type="ECO:0008006" key="3">
    <source>
        <dbReference type="Google" id="ProtNLM"/>
    </source>
</evidence>
<sequence>MQKKNKGALNLAGLVLFLLALPFFFGMGGGAFAMAEVLPGQAAASFLPYTEKTESLSAKVFGTKDVEFSQTPAVTKGGRTLSVSAEEMARLRDFSYLRSSYYIIDSRTALLPSDIDAEEALALDFSIKKTTKEPKILIFHTHAHEGFADSDMSKGLSEGIWGAGEELKRILEEEYGIGVLHDDGQYDVVNGKGQITGAYERMEPPIRKILAEHPSIEVCIDLHRDGVGDSTRLVTNINGRPCAQVMFFNGLCRLNKNGTTQAISGLENPYLKENLAFSLQMKKAADALYPGFSRKIYLNAYRFSLHMLPRSTLIEVGAQTNTKAEIWNAMEPLAKTLASVLTEQ</sequence>
<reference evidence="1 2" key="1">
    <citation type="submission" date="2018-10" db="EMBL/GenBank/DDBJ databases">
        <title>Draft Genome Sequence of Anaerotignum sp. KCTC 15736.</title>
        <authorList>
            <person name="Choi S.H."/>
            <person name="Kim J.S."/>
            <person name="Kang S.W."/>
            <person name="Lee J.S."/>
            <person name="Park S.H."/>
        </authorList>
    </citation>
    <scope>NUCLEOTIDE SEQUENCE [LARGE SCALE GENOMIC DNA]</scope>
    <source>
        <strain evidence="1 2">KCTC 15736</strain>
    </source>
</reference>
<proteinExistence type="predicted"/>
<dbReference type="AlphaFoldDB" id="A0A401LCR6"/>
<accession>A0A401LCR6</accession>
<dbReference type="InterPro" id="IPR010897">
    <property type="entry name" value="Spore_II_P"/>
</dbReference>
<organism evidence="1 2">
    <name type="scientific">Anaerotignum faecicola</name>
    <dbReference type="NCBI Taxonomy" id="2358141"/>
    <lineage>
        <taxon>Bacteria</taxon>
        <taxon>Bacillati</taxon>
        <taxon>Bacillota</taxon>
        <taxon>Clostridia</taxon>
        <taxon>Lachnospirales</taxon>
        <taxon>Anaerotignaceae</taxon>
        <taxon>Anaerotignum</taxon>
    </lineage>
</organism>
<keyword evidence="2" id="KW-1185">Reference proteome</keyword>
<dbReference type="Pfam" id="PF07454">
    <property type="entry name" value="SpoIIP"/>
    <property type="match status" value="1"/>
</dbReference>
<dbReference type="EMBL" id="BHVZ01000001">
    <property type="protein sequence ID" value="GCB29329.1"/>
    <property type="molecule type" value="Genomic_DNA"/>
</dbReference>
<gene>
    <name evidence="1" type="ORF">KGMB03357_09900</name>
</gene>
<protein>
    <recommendedName>
        <fullName evidence="3">Stage II sporulation protein P</fullName>
    </recommendedName>
</protein>
<dbReference type="OrthoDB" id="1633470at2"/>
<comment type="caution">
    <text evidence="1">The sequence shown here is derived from an EMBL/GenBank/DDBJ whole genome shotgun (WGS) entry which is preliminary data.</text>
</comment>